<feature type="compositionally biased region" description="Polar residues" evidence="1">
    <location>
        <begin position="218"/>
        <end position="235"/>
    </location>
</feature>
<dbReference type="STRING" id="50376.A0A517LFC4"/>
<dbReference type="PANTHER" id="PTHR13384:SF19">
    <property type="entry name" value="G PATCH DOMAIN-CONTAINING PROTEIN 1"/>
    <property type="match status" value="1"/>
</dbReference>
<dbReference type="OrthoDB" id="20507at2759"/>
<name>A0A517LFC4_9PEZI</name>
<evidence type="ECO:0000313" key="4">
    <source>
        <dbReference type="Proteomes" id="UP000316270"/>
    </source>
</evidence>
<dbReference type="Proteomes" id="UP000316270">
    <property type="component" value="Chromosome 11"/>
</dbReference>
<dbReference type="Pfam" id="PF01585">
    <property type="entry name" value="G-patch"/>
    <property type="match status" value="1"/>
</dbReference>
<dbReference type="PANTHER" id="PTHR13384">
    <property type="entry name" value="G PATCH DOMAIN-CONTAINING PROTEIN 1"/>
    <property type="match status" value="1"/>
</dbReference>
<organism evidence="3 4">
    <name type="scientific">Venturia effusa</name>
    <dbReference type="NCBI Taxonomy" id="50376"/>
    <lineage>
        <taxon>Eukaryota</taxon>
        <taxon>Fungi</taxon>
        <taxon>Dikarya</taxon>
        <taxon>Ascomycota</taxon>
        <taxon>Pezizomycotina</taxon>
        <taxon>Dothideomycetes</taxon>
        <taxon>Pleosporomycetidae</taxon>
        <taxon>Venturiales</taxon>
        <taxon>Venturiaceae</taxon>
        <taxon>Venturia</taxon>
    </lineage>
</organism>
<sequence>MAHKRPRSAFEERLQKTESPYAFYGTPIPPLDAEVRDDGSYVPVWQQEVRDERGRKRLHGAFTGGFSAGQSIRYFNTVGSKDGWTPQTFVSSRTNRAKAQQKAEDFMDEEDIADAEEAQKLQTSTGFSGLGSTAEEASKRDVFMDLAPPAGETMGVKLLQRMGWRPGQGVGPKVRRKARLSEEGEGGGATEELHLFAPENSKMIEFLRKNDQKGLGYTGQTSLSSLADRSGQSTQNEEEDIFSFRKSGPPKGKGTAKKGGFGMGVLNDTGSDDEDPYEIGPRISYSRTIGGDKKAKKTGAVKTPAANPLLAARPVFLSKKNMMARKSAPSVRKCHDGRLPLDGFVLSSSSAESSATAKYAPPKIPEGWKSSQSASTAAPAEKWQSTADTAKASVLDPKARAALLGEAALPGKSAFDFLTPAARDRLAAISGRKDLPQGKGEAPPEGFRKSEADKQKHMWSLVPSLDKELALGALQRGISGWMPYAEDESKRARYRSFLELRAGLRDVLPERAPNFSVDDWKNEMNEFAQAAQVFRPMTGMMASRFTSSSSTFEGSTNTGGEDSKSPLLSKPIVKPEDPAEAAAKMGMYGPMTRSVQPFYPTRLVCKRFNVQPPSGVQVDPGTDVAGNEGKKSTVPDVVSQSAMEQMLQEAAQRRFASGGTEGGTLDQPAFPTHLPVMEEKLVDVERNAALEAERPGEAVFRAIFGSDDEDDDQ</sequence>
<feature type="region of interest" description="Disordered" evidence="1">
    <location>
        <begin position="218"/>
        <end position="279"/>
    </location>
</feature>
<dbReference type="GO" id="GO:0003723">
    <property type="term" value="F:RNA binding"/>
    <property type="evidence" value="ECO:0007669"/>
    <property type="project" value="TreeGrafter"/>
</dbReference>
<dbReference type="GO" id="GO:0005634">
    <property type="term" value="C:nucleus"/>
    <property type="evidence" value="ECO:0007669"/>
    <property type="project" value="TreeGrafter"/>
</dbReference>
<gene>
    <name evidence="3" type="ORF">FKW77_004554</name>
</gene>
<feature type="domain" description="G-patch" evidence="2">
    <location>
        <begin position="151"/>
        <end position="220"/>
    </location>
</feature>
<dbReference type="AlphaFoldDB" id="A0A517LFC4"/>
<evidence type="ECO:0000259" key="2">
    <source>
        <dbReference type="PROSITE" id="PS50174"/>
    </source>
</evidence>
<feature type="region of interest" description="Disordered" evidence="1">
    <location>
        <begin position="358"/>
        <end position="386"/>
    </location>
</feature>
<accession>A0A517LFC4</accession>
<feature type="region of interest" description="Disordered" evidence="1">
    <location>
        <begin position="429"/>
        <end position="450"/>
    </location>
</feature>
<keyword evidence="4" id="KW-1185">Reference proteome</keyword>
<feature type="region of interest" description="Disordered" evidence="1">
    <location>
        <begin position="614"/>
        <end position="634"/>
    </location>
</feature>
<feature type="region of interest" description="Disordered" evidence="1">
    <location>
        <begin position="546"/>
        <end position="572"/>
    </location>
</feature>
<evidence type="ECO:0000313" key="3">
    <source>
        <dbReference type="EMBL" id="QDS74340.1"/>
    </source>
</evidence>
<protein>
    <recommendedName>
        <fullName evidence="2">G-patch domain-containing protein</fullName>
    </recommendedName>
</protein>
<proteinExistence type="predicted"/>
<dbReference type="Pfam" id="PF07713">
    <property type="entry name" value="DUF1604"/>
    <property type="match status" value="1"/>
</dbReference>
<evidence type="ECO:0000256" key="1">
    <source>
        <dbReference type="SAM" id="MobiDB-lite"/>
    </source>
</evidence>
<feature type="compositionally biased region" description="Low complexity" evidence="1">
    <location>
        <begin position="546"/>
        <end position="560"/>
    </location>
</feature>
<dbReference type="EMBL" id="CP042195">
    <property type="protein sequence ID" value="QDS74340.1"/>
    <property type="molecule type" value="Genomic_DNA"/>
</dbReference>
<dbReference type="Pfam" id="PF26093">
    <property type="entry name" value="HTH_TGH"/>
    <property type="match status" value="1"/>
</dbReference>
<dbReference type="PROSITE" id="PS50174">
    <property type="entry name" value="G_PATCH"/>
    <property type="match status" value="1"/>
</dbReference>
<dbReference type="InterPro" id="IPR000467">
    <property type="entry name" value="G_patch_dom"/>
</dbReference>
<reference evidence="3 4" key="1">
    <citation type="submission" date="2019-07" db="EMBL/GenBank/DDBJ databases">
        <title>Finished genome of Venturia effusa.</title>
        <authorList>
            <person name="Young C.A."/>
            <person name="Cox M.P."/>
            <person name="Ganley A.R.D."/>
            <person name="David W.J."/>
        </authorList>
    </citation>
    <scope>NUCLEOTIDE SEQUENCE [LARGE SCALE GENOMIC DNA]</scope>
    <source>
        <strain evidence="4">albino</strain>
    </source>
</reference>
<dbReference type="GO" id="GO:0006397">
    <property type="term" value="P:mRNA processing"/>
    <property type="evidence" value="ECO:0007669"/>
    <property type="project" value="InterPro"/>
</dbReference>
<dbReference type="InterPro" id="IPR011666">
    <property type="entry name" value="DUF1604"/>
</dbReference>